<evidence type="ECO:0000313" key="12">
    <source>
        <dbReference type="Proteomes" id="UP001595868"/>
    </source>
</evidence>
<keyword evidence="7" id="KW-0067">ATP-binding</keyword>
<dbReference type="CDD" id="cd16917">
    <property type="entry name" value="HATPase_UhpB-NarQ-NarX-like"/>
    <property type="match status" value="1"/>
</dbReference>
<dbReference type="EMBL" id="JBHSBN010000010">
    <property type="protein sequence ID" value="MFC4107478.1"/>
    <property type="molecule type" value="Genomic_DNA"/>
</dbReference>
<feature type="transmembrane region" description="Helical" evidence="9">
    <location>
        <begin position="62"/>
        <end position="82"/>
    </location>
</feature>
<sequence length="393" mass="40288">MTSRGRGAWVADAGLAVGLVVVLAGTAVALATSWGGSYWLFGCVTGASVCVLAVLRHRHRFGTAVAGLAVAAASVVAAWAAGLPAEPGPAMALGLAVLLASAVRTLPAAPAGAVATAGLLVVAATRLLPAHPTSAALTRATVWNAVAWSAAVAVGLASRALAARRRSTAERVRRDVRLDLARELHDVVAHHVTGIVVQTQAARIVARRHPDRLDGSLAEIEAAGAEALAAMRRVVGLLRDAADAAPATPGPERLDDLVARFAGRAGPAVRLRTPDSEASWPPEVAGTVYRVVQEALTNVARHAAQARTVSVDVVDDGRTVRIEVTDDGPSGPPRLPHHRSGYGLVGMRERVESLGGTLHAGPRVDVGWSVLAVLPAPTPDAGPPPVPAAVVRR</sequence>
<feature type="domain" description="Histidine kinase/HSP90-like ATPase" evidence="10">
    <location>
        <begin position="283"/>
        <end position="379"/>
    </location>
</feature>
<comment type="caution">
    <text evidence="11">The sequence shown here is derived from an EMBL/GenBank/DDBJ whole genome shotgun (WGS) entry which is preliminary data.</text>
</comment>
<dbReference type="InterPro" id="IPR003594">
    <property type="entry name" value="HATPase_dom"/>
</dbReference>
<keyword evidence="12" id="KW-1185">Reference proteome</keyword>
<keyword evidence="4" id="KW-0808">Transferase</keyword>
<accession>A0ABV8KN48</accession>
<dbReference type="Gene3D" id="1.20.5.1930">
    <property type="match status" value="1"/>
</dbReference>
<dbReference type="GO" id="GO:0016301">
    <property type="term" value="F:kinase activity"/>
    <property type="evidence" value="ECO:0007669"/>
    <property type="project" value="UniProtKB-KW"/>
</dbReference>
<evidence type="ECO:0000256" key="8">
    <source>
        <dbReference type="ARBA" id="ARBA00023012"/>
    </source>
</evidence>
<evidence type="ECO:0000256" key="1">
    <source>
        <dbReference type="ARBA" id="ARBA00000085"/>
    </source>
</evidence>
<evidence type="ECO:0000256" key="4">
    <source>
        <dbReference type="ARBA" id="ARBA00022679"/>
    </source>
</evidence>
<name>A0ABV8KN48_9ACTN</name>
<evidence type="ECO:0000256" key="6">
    <source>
        <dbReference type="ARBA" id="ARBA00022777"/>
    </source>
</evidence>
<evidence type="ECO:0000256" key="5">
    <source>
        <dbReference type="ARBA" id="ARBA00022741"/>
    </source>
</evidence>
<organism evidence="11 12">
    <name type="scientific">Micromonospora zhanjiangensis</name>
    <dbReference type="NCBI Taxonomy" id="1522057"/>
    <lineage>
        <taxon>Bacteria</taxon>
        <taxon>Bacillati</taxon>
        <taxon>Actinomycetota</taxon>
        <taxon>Actinomycetes</taxon>
        <taxon>Micromonosporales</taxon>
        <taxon>Micromonosporaceae</taxon>
        <taxon>Micromonospora</taxon>
    </lineage>
</organism>
<keyword evidence="9" id="KW-0472">Membrane</keyword>
<feature type="transmembrane region" description="Helical" evidence="9">
    <location>
        <begin position="37"/>
        <end position="55"/>
    </location>
</feature>
<keyword evidence="3" id="KW-0597">Phosphoprotein</keyword>
<keyword evidence="9" id="KW-0812">Transmembrane</keyword>
<evidence type="ECO:0000256" key="7">
    <source>
        <dbReference type="ARBA" id="ARBA00022840"/>
    </source>
</evidence>
<dbReference type="Pfam" id="PF02518">
    <property type="entry name" value="HATPase_c"/>
    <property type="match status" value="1"/>
</dbReference>
<feature type="transmembrane region" description="Helical" evidence="9">
    <location>
        <begin position="142"/>
        <end position="162"/>
    </location>
</feature>
<dbReference type="Pfam" id="PF07730">
    <property type="entry name" value="HisKA_3"/>
    <property type="match status" value="1"/>
</dbReference>
<dbReference type="SMART" id="SM00387">
    <property type="entry name" value="HATPase_c"/>
    <property type="match status" value="1"/>
</dbReference>
<evidence type="ECO:0000256" key="3">
    <source>
        <dbReference type="ARBA" id="ARBA00022553"/>
    </source>
</evidence>
<dbReference type="InterPro" id="IPR011712">
    <property type="entry name" value="Sig_transdc_His_kin_sub3_dim/P"/>
</dbReference>
<dbReference type="Gene3D" id="3.30.565.10">
    <property type="entry name" value="Histidine kinase-like ATPase, C-terminal domain"/>
    <property type="match status" value="1"/>
</dbReference>
<dbReference type="SUPFAM" id="SSF55874">
    <property type="entry name" value="ATPase domain of HSP90 chaperone/DNA topoisomerase II/histidine kinase"/>
    <property type="match status" value="1"/>
</dbReference>
<keyword evidence="8" id="KW-0902">Two-component regulatory system</keyword>
<keyword evidence="9" id="KW-1133">Transmembrane helix</keyword>
<dbReference type="PANTHER" id="PTHR24421">
    <property type="entry name" value="NITRATE/NITRITE SENSOR PROTEIN NARX-RELATED"/>
    <property type="match status" value="1"/>
</dbReference>
<keyword evidence="5" id="KW-0547">Nucleotide-binding</keyword>
<dbReference type="EC" id="2.7.13.3" evidence="2"/>
<feature type="transmembrane region" description="Helical" evidence="9">
    <location>
        <begin position="113"/>
        <end position="130"/>
    </location>
</feature>
<proteinExistence type="predicted"/>
<gene>
    <name evidence="11" type="ORF">ACFOX0_16295</name>
</gene>
<evidence type="ECO:0000256" key="9">
    <source>
        <dbReference type="SAM" id="Phobius"/>
    </source>
</evidence>
<dbReference type="PANTHER" id="PTHR24421:SF10">
    <property type="entry name" value="NITRATE_NITRITE SENSOR PROTEIN NARQ"/>
    <property type="match status" value="1"/>
</dbReference>
<comment type="catalytic activity">
    <reaction evidence="1">
        <text>ATP + protein L-histidine = ADP + protein N-phospho-L-histidine.</text>
        <dbReference type="EC" id="2.7.13.3"/>
    </reaction>
</comment>
<keyword evidence="6 11" id="KW-0418">Kinase</keyword>
<protein>
    <recommendedName>
        <fullName evidence="2">histidine kinase</fullName>
        <ecNumber evidence="2">2.7.13.3</ecNumber>
    </recommendedName>
</protein>
<feature type="transmembrane region" description="Helical" evidence="9">
    <location>
        <begin position="7"/>
        <end position="31"/>
    </location>
</feature>
<evidence type="ECO:0000256" key="2">
    <source>
        <dbReference type="ARBA" id="ARBA00012438"/>
    </source>
</evidence>
<dbReference type="Proteomes" id="UP001595868">
    <property type="component" value="Unassembled WGS sequence"/>
</dbReference>
<dbReference type="InterPro" id="IPR050482">
    <property type="entry name" value="Sensor_HK_TwoCompSys"/>
</dbReference>
<dbReference type="InterPro" id="IPR036890">
    <property type="entry name" value="HATPase_C_sf"/>
</dbReference>
<evidence type="ECO:0000259" key="10">
    <source>
        <dbReference type="SMART" id="SM00387"/>
    </source>
</evidence>
<reference evidence="12" key="1">
    <citation type="journal article" date="2019" name="Int. J. Syst. Evol. Microbiol.">
        <title>The Global Catalogue of Microorganisms (GCM) 10K type strain sequencing project: providing services to taxonomists for standard genome sequencing and annotation.</title>
        <authorList>
            <consortium name="The Broad Institute Genomics Platform"/>
            <consortium name="The Broad Institute Genome Sequencing Center for Infectious Disease"/>
            <person name="Wu L."/>
            <person name="Ma J."/>
        </authorList>
    </citation>
    <scope>NUCLEOTIDE SEQUENCE [LARGE SCALE GENOMIC DNA]</scope>
    <source>
        <strain evidence="12">2902at01</strain>
    </source>
</reference>
<dbReference type="RefSeq" id="WP_377546434.1">
    <property type="nucleotide sequence ID" value="NZ_JBHSBN010000010.1"/>
</dbReference>
<evidence type="ECO:0000313" key="11">
    <source>
        <dbReference type="EMBL" id="MFC4107478.1"/>
    </source>
</evidence>